<feature type="compositionally biased region" description="Basic and acidic residues" evidence="1">
    <location>
        <begin position="589"/>
        <end position="610"/>
    </location>
</feature>
<feature type="region of interest" description="Disordered" evidence="1">
    <location>
        <begin position="1"/>
        <end position="73"/>
    </location>
</feature>
<protein>
    <submittedName>
        <fullName evidence="2">Protein polyglycylase TTLL10</fullName>
    </submittedName>
</protein>
<dbReference type="EMBL" id="NEDP02005475">
    <property type="protein sequence ID" value="OWF40312.1"/>
    <property type="molecule type" value="Genomic_DNA"/>
</dbReference>
<feature type="compositionally biased region" description="Low complexity" evidence="1">
    <location>
        <begin position="562"/>
        <end position="577"/>
    </location>
</feature>
<gene>
    <name evidence="2" type="ORF">KP79_PYT21662</name>
</gene>
<dbReference type="InterPro" id="IPR004344">
    <property type="entry name" value="TTL/TTLL_fam"/>
</dbReference>
<dbReference type="OrthoDB" id="202825at2759"/>
<feature type="compositionally biased region" description="Polar residues" evidence="1">
    <location>
        <begin position="466"/>
        <end position="475"/>
    </location>
</feature>
<evidence type="ECO:0000256" key="1">
    <source>
        <dbReference type="SAM" id="MobiDB-lite"/>
    </source>
</evidence>
<feature type="compositionally biased region" description="Basic and acidic residues" evidence="1">
    <location>
        <begin position="826"/>
        <end position="835"/>
    </location>
</feature>
<feature type="compositionally biased region" description="Polar residues" evidence="1">
    <location>
        <begin position="801"/>
        <end position="818"/>
    </location>
</feature>
<dbReference type="PANTHER" id="PTHR46810">
    <property type="entry name" value="INACTIVE POLYGLYCYLASE TTLL10"/>
    <property type="match status" value="1"/>
</dbReference>
<dbReference type="SUPFAM" id="SSF56059">
    <property type="entry name" value="Glutathione synthetase ATP-binding domain-like"/>
    <property type="match status" value="1"/>
</dbReference>
<dbReference type="Gene3D" id="3.30.470.20">
    <property type="entry name" value="ATP-grasp fold, B domain"/>
    <property type="match status" value="1"/>
</dbReference>
<dbReference type="PANTHER" id="PTHR46810:SF1">
    <property type="entry name" value="INACTIVE POLYGLYCYLASE TTLL10"/>
    <property type="match status" value="1"/>
</dbReference>
<dbReference type="InterPro" id="IPR027752">
    <property type="entry name" value="TTLL10"/>
</dbReference>
<feature type="compositionally biased region" description="Polar residues" evidence="1">
    <location>
        <begin position="1"/>
        <end position="10"/>
    </location>
</feature>
<accession>A0A210PV27</accession>
<name>A0A210PV27_MIZYE</name>
<feature type="compositionally biased region" description="Low complexity" evidence="1">
    <location>
        <begin position="649"/>
        <end position="672"/>
    </location>
</feature>
<dbReference type="Pfam" id="PF03133">
    <property type="entry name" value="TTL"/>
    <property type="match status" value="1"/>
</dbReference>
<feature type="compositionally biased region" description="Polar residues" evidence="1">
    <location>
        <begin position="483"/>
        <end position="499"/>
    </location>
</feature>
<feature type="region of interest" description="Disordered" evidence="1">
    <location>
        <begin position="553"/>
        <end position="677"/>
    </location>
</feature>
<feature type="region of interest" description="Disordered" evidence="1">
    <location>
        <begin position="466"/>
        <end position="499"/>
    </location>
</feature>
<evidence type="ECO:0000313" key="3">
    <source>
        <dbReference type="Proteomes" id="UP000242188"/>
    </source>
</evidence>
<dbReference type="STRING" id="6573.A0A210PV27"/>
<evidence type="ECO:0000313" key="2">
    <source>
        <dbReference type="EMBL" id="OWF40312.1"/>
    </source>
</evidence>
<sequence>MQSDISNNDQGETEKSVASGSAPGSAPGTAPGPTPASAPPEVKEDTQPKSVRKFGGKKSPGGKQSKLPSCSLPNNMQPTFYVGGGNGVSLVEGALTAMGWKRTMDKYDERFKLKWTECKTRINYGSYKEGDQLVNHIPNGNLLTNKLGLLNSLQEYERVTLSTKGRPPRLRFTDFVPETYRLDEAKDKEEFLKMYQDGELWICKPTGLNQGKGIFIIRSYDEIIKLLEERVHKKEQAQKGTKPLMTRVVQRYINNPMLLDGRKFDIRAYMLIGSTVPFLVLYHKGYVRLCCTKYDTNDTSLMTHLTNQFVQKKDPNYKENKEDSAWSMDKFNDYVNEKIKPQANLEQDWVYNTLTKQMQKIMIHCFNSVKHKLTTRLGYFDLFGLDFMVDQDMKVWLIEVNVNPALHCNCSALKEVIPLVVEETLHISVECFEKAKRHQALLPLNSQRGFCVLYCGTRPYYVASRSTRSVSPSKDSSNEKTRTSVSNTAVQRNTSPVRSHRMMTNSTPVVVAASSAPAGSKSTDTTVKECTPQTIIPKPVPITEDLVALKMTHAGGNTNKNSTSETDTPVTEETPVTAKNESAPTTKDTSVKDTSTKDTTTKETTAKDATTKVTTGDTNSRTATKAGDVASKSASVKPATKSVDTKNKPLSLRTSTSSRPTLSSTAKTTTSSENVKAPVSAPIKTVVLTTTLPTLSLTTSSNLPTQHIKNEIFTSSNNNAETTKSTSMQSMSTVSGHTWTLGATGLQMIGPESALTTKPAILFPGIAGASSASSSQGDTALSTSSMLGQSQSSTTLLLGTNFTGSSDSGLTRQSSKVLTSAHRRNRDKDRPDRGN</sequence>
<feature type="region of interest" description="Disordered" evidence="1">
    <location>
        <begin position="800"/>
        <end position="835"/>
    </location>
</feature>
<dbReference type="PROSITE" id="PS51221">
    <property type="entry name" value="TTL"/>
    <property type="match status" value="1"/>
</dbReference>
<dbReference type="AlphaFoldDB" id="A0A210PV27"/>
<dbReference type="GO" id="GO:0070737">
    <property type="term" value="F:protein-glycine ligase activity, elongating"/>
    <property type="evidence" value="ECO:0007669"/>
    <property type="project" value="TreeGrafter"/>
</dbReference>
<reference evidence="2 3" key="1">
    <citation type="journal article" date="2017" name="Nat. Ecol. Evol.">
        <title>Scallop genome provides insights into evolution of bilaterian karyotype and development.</title>
        <authorList>
            <person name="Wang S."/>
            <person name="Zhang J."/>
            <person name="Jiao W."/>
            <person name="Li J."/>
            <person name="Xun X."/>
            <person name="Sun Y."/>
            <person name="Guo X."/>
            <person name="Huan P."/>
            <person name="Dong B."/>
            <person name="Zhang L."/>
            <person name="Hu X."/>
            <person name="Sun X."/>
            <person name="Wang J."/>
            <person name="Zhao C."/>
            <person name="Wang Y."/>
            <person name="Wang D."/>
            <person name="Huang X."/>
            <person name="Wang R."/>
            <person name="Lv J."/>
            <person name="Li Y."/>
            <person name="Zhang Z."/>
            <person name="Liu B."/>
            <person name="Lu W."/>
            <person name="Hui Y."/>
            <person name="Liang J."/>
            <person name="Zhou Z."/>
            <person name="Hou R."/>
            <person name="Li X."/>
            <person name="Liu Y."/>
            <person name="Li H."/>
            <person name="Ning X."/>
            <person name="Lin Y."/>
            <person name="Zhao L."/>
            <person name="Xing Q."/>
            <person name="Dou J."/>
            <person name="Li Y."/>
            <person name="Mao J."/>
            <person name="Guo H."/>
            <person name="Dou H."/>
            <person name="Li T."/>
            <person name="Mu C."/>
            <person name="Jiang W."/>
            <person name="Fu Q."/>
            <person name="Fu X."/>
            <person name="Miao Y."/>
            <person name="Liu J."/>
            <person name="Yu Q."/>
            <person name="Li R."/>
            <person name="Liao H."/>
            <person name="Li X."/>
            <person name="Kong Y."/>
            <person name="Jiang Z."/>
            <person name="Chourrout D."/>
            <person name="Li R."/>
            <person name="Bao Z."/>
        </authorList>
    </citation>
    <scope>NUCLEOTIDE SEQUENCE [LARGE SCALE GENOMIC DNA]</scope>
    <source>
        <strain evidence="2 3">PY_sf001</strain>
    </source>
</reference>
<proteinExistence type="predicted"/>
<dbReference type="Proteomes" id="UP000242188">
    <property type="component" value="Unassembled WGS sequence"/>
</dbReference>
<organism evidence="2 3">
    <name type="scientific">Mizuhopecten yessoensis</name>
    <name type="common">Japanese scallop</name>
    <name type="synonym">Patinopecten yessoensis</name>
    <dbReference type="NCBI Taxonomy" id="6573"/>
    <lineage>
        <taxon>Eukaryota</taxon>
        <taxon>Metazoa</taxon>
        <taxon>Spiralia</taxon>
        <taxon>Lophotrochozoa</taxon>
        <taxon>Mollusca</taxon>
        <taxon>Bivalvia</taxon>
        <taxon>Autobranchia</taxon>
        <taxon>Pteriomorphia</taxon>
        <taxon>Pectinida</taxon>
        <taxon>Pectinoidea</taxon>
        <taxon>Pectinidae</taxon>
        <taxon>Mizuhopecten</taxon>
    </lineage>
</organism>
<comment type="caution">
    <text evidence="2">The sequence shown here is derived from an EMBL/GenBank/DDBJ whole genome shotgun (WGS) entry which is preliminary data.</text>
</comment>
<keyword evidence="3" id="KW-1185">Reference proteome</keyword>
<feature type="compositionally biased region" description="Low complexity" evidence="1">
    <location>
        <begin position="18"/>
        <end position="29"/>
    </location>
</feature>